<dbReference type="Pfam" id="PF00440">
    <property type="entry name" value="TetR_N"/>
    <property type="match status" value="1"/>
</dbReference>
<dbReference type="InterPro" id="IPR050109">
    <property type="entry name" value="HTH-type_TetR-like_transc_reg"/>
</dbReference>
<reference evidence="4 5" key="1">
    <citation type="submission" date="2021-03" db="EMBL/GenBank/DDBJ databases">
        <title>Genomic Encyclopedia of Type Strains, Phase IV (KMG-IV): sequencing the most valuable type-strain genomes for metagenomic binning, comparative biology and taxonomic classification.</title>
        <authorList>
            <person name="Goeker M."/>
        </authorList>
    </citation>
    <scope>NUCLEOTIDE SEQUENCE [LARGE SCALE GENOMIC DNA]</scope>
    <source>
        <strain evidence="4 5">DSM 21600</strain>
    </source>
</reference>
<sequence>MVPDHAQRDLIAETAWSLFLESGYGGTAMSDVAAKAHVSLRTIYRLFPGKPELFAAVVAIHRRSMLALPGDYDALPVADALARIFQTDLAPEAERQRDALMTMFIVECRQFPELMPILHKEGPESSRRLLADWLERQRNLGRIGFEDADLVAGMLMDVVFGAVALKTSDFPAWPGGRDRWSYLRSCFRIIVEGLTTRA</sequence>
<dbReference type="Proteomes" id="UP000759443">
    <property type="component" value="Unassembled WGS sequence"/>
</dbReference>
<dbReference type="InterPro" id="IPR001647">
    <property type="entry name" value="HTH_TetR"/>
</dbReference>
<dbReference type="PANTHER" id="PTHR30055">
    <property type="entry name" value="HTH-TYPE TRANSCRIPTIONAL REGULATOR RUTR"/>
    <property type="match status" value="1"/>
</dbReference>
<evidence type="ECO:0000256" key="2">
    <source>
        <dbReference type="PROSITE-ProRule" id="PRU00335"/>
    </source>
</evidence>
<accession>A0ABS4DUW2</accession>
<dbReference type="RefSeq" id="WP_342454366.1">
    <property type="nucleotide sequence ID" value="NZ_JAGGJU010000002.1"/>
</dbReference>
<keyword evidence="5" id="KW-1185">Reference proteome</keyword>
<gene>
    <name evidence="4" type="ORF">J2Z17_000876</name>
</gene>
<dbReference type="PROSITE" id="PS50977">
    <property type="entry name" value="HTH_TETR_2"/>
    <property type="match status" value="1"/>
</dbReference>
<dbReference type="PRINTS" id="PR00455">
    <property type="entry name" value="HTHTETR"/>
</dbReference>
<dbReference type="InterPro" id="IPR039536">
    <property type="entry name" value="TetR_C_Proteobacteria"/>
</dbReference>
<dbReference type="EMBL" id="JAGGJU010000002">
    <property type="protein sequence ID" value="MBP1849455.1"/>
    <property type="molecule type" value="Genomic_DNA"/>
</dbReference>
<dbReference type="Gene3D" id="1.10.357.10">
    <property type="entry name" value="Tetracycline Repressor, domain 2"/>
    <property type="match status" value="1"/>
</dbReference>
<keyword evidence="1 2" id="KW-0238">DNA-binding</keyword>
<feature type="DNA-binding region" description="H-T-H motif" evidence="2">
    <location>
        <begin position="28"/>
        <end position="47"/>
    </location>
</feature>
<evidence type="ECO:0000259" key="3">
    <source>
        <dbReference type="PROSITE" id="PS50977"/>
    </source>
</evidence>
<organism evidence="4 5">
    <name type="scientific">Rhizobium halophytocola</name>
    <dbReference type="NCBI Taxonomy" id="735519"/>
    <lineage>
        <taxon>Bacteria</taxon>
        <taxon>Pseudomonadati</taxon>
        <taxon>Pseudomonadota</taxon>
        <taxon>Alphaproteobacteria</taxon>
        <taxon>Hyphomicrobiales</taxon>
        <taxon>Rhizobiaceae</taxon>
        <taxon>Rhizobium/Agrobacterium group</taxon>
        <taxon>Rhizobium</taxon>
    </lineage>
</organism>
<evidence type="ECO:0000313" key="4">
    <source>
        <dbReference type="EMBL" id="MBP1849455.1"/>
    </source>
</evidence>
<dbReference type="Pfam" id="PF14246">
    <property type="entry name" value="TetR_C_7"/>
    <property type="match status" value="1"/>
</dbReference>
<comment type="caution">
    <text evidence="4">The sequence shown here is derived from an EMBL/GenBank/DDBJ whole genome shotgun (WGS) entry which is preliminary data.</text>
</comment>
<dbReference type="InterPro" id="IPR009057">
    <property type="entry name" value="Homeodomain-like_sf"/>
</dbReference>
<dbReference type="InterPro" id="IPR036271">
    <property type="entry name" value="Tet_transcr_reg_TetR-rel_C_sf"/>
</dbReference>
<evidence type="ECO:0000313" key="5">
    <source>
        <dbReference type="Proteomes" id="UP000759443"/>
    </source>
</evidence>
<feature type="domain" description="HTH tetR-type" evidence="3">
    <location>
        <begin position="5"/>
        <end position="65"/>
    </location>
</feature>
<evidence type="ECO:0000256" key="1">
    <source>
        <dbReference type="ARBA" id="ARBA00023125"/>
    </source>
</evidence>
<dbReference type="SUPFAM" id="SSF48498">
    <property type="entry name" value="Tetracyclin repressor-like, C-terminal domain"/>
    <property type="match status" value="1"/>
</dbReference>
<proteinExistence type="predicted"/>
<protein>
    <submittedName>
        <fullName evidence="4">AcrR family transcriptional regulator</fullName>
    </submittedName>
</protein>
<dbReference type="PANTHER" id="PTHR30055:SF223">
    <property type="entry name" value="HTH-TYPE TRANSCRIPTIONAL REGULATOR UIDR"/>
    <property type="match status" value="1"/>
</dbReference>
<dbReference type="SUPFAM" id="SSF46689">
    <property type="entry name" value="Homeodomain-like"/>
    <property type="match status" value="1"/>
</dbReference>
<name>A0ABS4DUW2_9HYPH</name>